<gene>
    <name evidence="2" type="ORF">H4O09_10125</name>
</gene>
<accession>A0A7W3V0U7</accession>
<name>A0A7W3V0U7_9GAMM</name>
<dbReference type="Proteomes" id="UP000550609">
    <property type="component" value="Unassembled WGS sequence"/>
</dbReference>
<organism evidence="2 3">
    <name type="scientific">Stenotrophomonas koreensis</name>
    <dbReference type="NCBI Taxonomy" id="266128"/>
    <lineage>
        <taxon>Bacteria</taxon>
        <taxon>Pseudomonadati</taxon>
        <taxon>Pseudomonadota</taxon>
        <taxon>Gammaproteobacteria</taxon>
        <taxon>Lysobacterales</taxon>
        <taxon>Lysobacteraceae</taxon>
        <taxon>Stenotrophomonas</taxon>
    </lineage>
</organism>
<evidence type="ECO:0000256" key="1">
    <source>
        <dbReference type="SAM" id="Phobius"/>
    </source>
</evidence>
<evidence type="ECO:0000313" key="3">
    <source>
        <dbReference type="Proteomes" id="UP000550609"/>
    </source>
</evidence>
<feature type="transmembrane region" description="Helical" evidence="1">
    <location>
        <begin position="72"/>
        <end position="90"/>
    </location>
</feature>
<evidence type="ECO:0000313" key="2">
    <source>
        <dbReference type="EMBL" id="MBB1117404.1"/>
    </source>
</evidence>
<feature type="transmembrane region" description="Helical" evidence="1">
    <location>
        <begin position="190"/>
        <end position="210"/>
    </location>
</feature>
<dbReference type="EMBL" id="JACIUV010000004">
    <property type="protein sequence ID" value="MBB1117404.1"/>
    <property type="molecule type" value="Genomic_DNA"/>
</dbReference>
<dbReference type="AlphaFoldDB" id="A0A7W3V0U7"/>
<dbReference type="RefSeq" id="WP_182622439.1">
    <property type="nucleotide sequence ID" value="NZ_JACIUV010000004.1"/>
</dbReference>
<protein>
    <submittedName>
        <fullName evidence="2">Uncharacterized protein</fullName>
    </submittedName>
</protein>
<keyword evidence="1" id="KW-1133">Transmembrane helix</keyword>
<reference evidence="2 3" key="1">
    <citation type="submission" date="2020-08" db="EMBL/GenBank/DDBJ databases">
        <title>Stenotrophomonas sp. W1S232.</title>
        <authorList>
            <person name="Deng Y."/>
        </authorList>
    </citation>
    <scope>NUCLEOTIDE SEQUENCE [LARGE SCALE GENOMIC DNA]</scope>
    <source>
        <strain evidence="2 3">W1S232</strain>
    </source>
</reference>
<feature type="transmembrane region" description="Helical" evidence="1">
    <location>
        <begin position="43"/>
        <end position="60"/>
    </location>
</feature>
<keyword evidence="1" id="KW-0812">Transmembrane</keyword>
<keyword evidence="1" id="KW-0472">Membrane</keyword>
<comment type="caution">
    <text evidence="2">The sequence shown here is derived from an EMBL/GenBank/DDBJ whole genome shotgun (WGS) entry which is preliminary data.</text>
</comment>
<sequence>MTDDPRVKALLEWNRLARENAENAIVSSMLSATSKSSEPIETFTTWLLVGAAAIASFLLGNADKLIPILGQSGFRSVGAALCVSCLFGLLSKVFALRHKVAVETGKAVEQTFEEHLARHEKEELQIQESAAVWGITLDSGIRMERVLKEFLAPMPWWVRWTAQRYLKKHGNNPQVGHISRIKSLTLQGTFAFLQAISFLTFLGIGFHAAAI</sequence>
<proteinExistence type="predicted"/>